<proteinExistence type="predicted"/>
<dbReference type="InterPro" id="IPR034660">
    <property type="entry name" value="DinB/YfiT-like"/>
</dbReference>
<dbReference type="SUPFAM" id="SSF109854">
    <property type="entry name" value="DinB/YfiT-like putative metalloenzymes"/>
    <property type="match status" value="1"/>
</dbReference>
<keyword evidence="4" id="KW-1185">Reference proteome</keyword>
<dbReference type="Pfam" id="PF07398">
    <property type="entry name" value="MDMPI_C"/>
    <property type="match status" value="1"/>
</dbReference>
<reference evidence="3" key="1">
    <citation type="submission" date="2020-12" db="EMBL/GenBank/DDBJ databases">
        <title>Antrihabitans popcorni sp. nov. and Antrihabitans auranticaus sp. nov., isolated from a larva cave.</title>
        <authorList>
            <person name="Lee S.D."/>
            <person name="Kim I.S."/>
        </authorList>
    </citation>
    <scope>NUCLEOTIDE SEQUENCE</scope>
    <source>
        <strain evidence="3">YC3-6</strain>
    </source>
</reference>
<feature type="domain" description="MDMPI C-terminal" evidence="1">
    <location>
        <begin position="174"/>
        <end position="262"/>
    </location>
</feature>
<protein>
    <submittedName>
        <fullName evidence="3">Maleylpyruvate isomerase family mycothiol-dependent enzyme</fullName>
    </submittedName>
</protein>
<evidence type="ECO:0000259" key="1">
    <source>
        <dbReference type="Pfam" id="PF07398"/>
    </source>
</evidence>
<dbReference type="GO" id="GO:0016853">
    <property type="term" value="F:isomerase activity"/>
    <property type="evidence" value="ECO:0007669"/>
    <property type="project" value="UniProtKB-KW"/>
</dbReference>
<dbReference type="InterPro" id="IPR010872">
    <property type="entry name" value="MDMPI_C-term_domain"/>
</dbReference>
<gene>
    <name evidence="3" type="ORF">JGU71_19605</name>
</gene>
<sequence>MPSNDKQAITTTLFDEWKTIEDLLAQLDEDAWNAPTALPEWTVHDVVAHLVGTESFLAGVQPPPTEVDVKALAHVHNDIAALNESWVIALRDLTGAEMLARFREITTLRRETLTAMPQEEWDAESFSPLGQVPYGRFMRLRVFDCWMHELDIRDAVGIVGNEGGPRGEMAFLDIYEALGYVIGKRGKAPEGARIALELTGPLQRTLNISVDGRARVVDSFDADPTTIVRLDSGLFTRLAGGRTTAAEHAARIELEGDTEVGQRIVDNLAFVF</sequence>
<dbReference type="Proteomes" id="UP000655868">
    <property type="component" value="Unassembled WGS sequence"/>
</dbReference>
<name>A0A934NTN2_9NOCA</name>
<comment type="caution">
    <text evidence="3">The sequence shown here is derived from an EMBL/GenBank/DDBJ whole genome shotgun (WGS) entry which is preliminary data.</text>
</comment>
<dbReference type="NCBIfam" id="TIGR03083">
    <property type="entry name" value="maleylpyruvate isomerase family mycothiol-dependent enzyme"/>
    <property type="match status" value="1"/>
</dbReference>
<feature type="domain" description="Mycothiol-dependent maleylpyruvate isomerase metal-binding" evidence="2">
    <location>
        <begin position="15"/>
        <end position="153"/>
    </location>
</feature>
<evidence type="ECO:0000313" key="3">
    <source>
        <dbReference type="EMBL" id="MBJ8341097.1"/>
    </source>
</evidence>
<accession>A0A934NTN2</accession>
<evidence type="ECO:0000313" key="4">
    <source>
        <dbReference type="Proteomes" id="UP000655868"/>
    </source>
</evidence>
<dbReference type="EMBL" id="JAEMNV010000006">
    <property type="protein sequence ID" value="MBJ8341097.1"/>
    <property type="molecule type" value="Genomic_DNA"/>
</dbReference>
<organism evidence="3 4">
    <name type="scientific">Antrihabitans stalagmiti</name>
    <dbReference type="NCBI Taxonomy" id="2799499"/>
    <lineage>
        <taxon>Bacteria</taxon>
        <taxon>Bacillati</taxon>
        <taxon>Actinomycetota</taxon>
        <taxon>Actinomycetes</taxon>
        <taxon>Mycobacteriales</taxon>
        <taxon>Nocardiaceae</taxon>
        <taxon>Antrihabitans</taxon>
    </lineage>
</organism>
<dbReference type="Pfam" id="PF11716">
    <property type="entry name" value="MDMPI_N"/>
    <property type="match status" value="1"/>
</dbReference>
<dbReference type="GO" id="GO:0046872">
    <property type="term" value="F:metal ion binding"/>
    <property type="evidence" value="ECO:0007669"/>
    <property type="project" value="InterPro"/>
</dbReference>
<dbReference type="AlphaFoldDB" id="A0A934NTN2"/>
<evidence type="ECO:0000259" key="2">
    <source>
        <dbReference type="Pfam" id="PF11716"/>
    </source>
</evidence>
<dbReference type="RefSeq" id="WP_199705963.1">
    <property type="nucleotide sequence ID" value="NZ_JAEMNV010000006.1"/>
</dbReference>
<dbReference type="Gene3D" id="1.20.120.450">
    <property type="entry name" value="dinb family like domain"/>
    <property type="match status" value="1"/>
</dbReference>
<keyword evidence="3" id="KW-0413">Isomerase</keyword>
<dbReference type="InterPro" id="IPR017517">
    <property type="entry name" value="Maleyloyr_isom"/>
</dbReference>
<dbReference type="InterPro" id="IPR024344">
    <property type="entry name" value="MDMPI_metal-binding"/>
</dbReference>